<evidence type="ECO:0000313" key="2">
    <source>
        <dbReference type="Proteomes" id="UP001162992"/>
    </source>
</evidence>
<organism evidence="1 2">
    <name type="scientific">Diphasiastrum complanatum</name>
    <name type="common">Issler's clubmoss</name>
    <name type="synonym">Lycopodium complanatum</name>
    <dbReference type="NCBI Taxonomy" id="34168"/>
    <lineage>
        <taxon>Eukaryota</taxon>
        <taxon>Viridiplantae</taxon>
        <taxon>Streptophyta</taxon>
        <taxon>Embryophyta</taxon>
        <taxon>Tracheophyta</taxon>
        <taxon>Lycopodiopsida</taxon>
        <taxon>Lycopodiales</taxon>
        <taxon>Lycopodiaceae</taxon>
        <taxon>Lycopodioideae</taxon>
        <taxon>Diphasiastrum</taxon>
    </lineage>
</organism>
<dbReference type="EMBL" id="CM055112">
    <property type="protein sequence ID" value="KAJ7517563.1"/>
    <property type="molecule type" value="Genomic_DNA"/>
</dbReference>
<name>A0ACC2AJ12_DIPCM</name>
<dbReference type="Proteomes" id="UP001162992">
    <property type="component" value="Chromosome 21"/>
</dbReference>
<protein>
    <submittedName>
        <fullName evidence="1">Uncharacterized protein</fullName>
    </submittedName>
</protein>
<comment type="caution">
    <text evidence="1">The sequence shown here is derived from an EMBL/GenBank/DDBJ whole genome shotgun (WGS) entry which is preliminary data.</text>
</comment>
<evidence type="ECO:0000313" key="1">
    <source>
        <dbReference type="EMBL" id="KAJ7517563.1"/>
    </source>
</evidence>
<sequence>MDGQGTSMGVHDDPFFDLLQSTVPPPSVIHSNPRKEDNSLSDFSFGQDEVLPSYDFHPIRSNGIGGSSSSKATSSTSTTRHDESSLNGSKGRQSSPPRPSYAPADPPVYRSREPPITYESSIQRLDHIKDSLESATVAAVERTMKKYADVLLRVLEGMSGRLSQLENTTQRLEHSVQVLKSDAANHHGESDGKLRMLENHIKEVQRGVQILRDKQEISEAHSQLVKLQLVKSEAPASATSDTASVDVPTKLLNVSNGQQPEALVQQSHVAPHQPPLATQTPVALQQVPAAPQAPASLQQPPAAPQAPANIQQQQLPALPAPPVVQTQPTQLPEQQIQPLVFPASSTISAPPQVPTQQPYAPSPHPHQQPSHSLQMQSFYNQPPHIQQQYAHQPEAVPFSNVAQGPQLQGIHPLPQGSQSQRPHQVQSPPVYHPTETSYPPTTQVPPPQPQSFQQVPPPQPQSFQQGPPPQPQSFQQGPPPQPQSFQIPPQQLGASVQQMYDPSFGQSNSGAPTLSAPYIPQAQPLQGSPVYESQALVPSSAYNNPNYRVAQPLPSAPGGGGYPRLPVAQPIQQSLPHASIPSGPSVQQNRGHVDDVVEKVAAMGFSRDQARAVIRRLAENGQSADLNVVLDKLTNGGEAQPQRGWFGR</sequence>
<accession>A0ACC2AJ12</accession>
<reference evidence="2" key="1">
    <citation type="journal article" date="2024" name="Proc. Natl. Acad. Sci. U.S.A.">
        <title>Extraordinary preservation of gene collinearity over three hundred million years revealed in homosporous lycophytes.</title>
        <authorList>
            <person name="Li C."/>
            <person name="Wickell D."/>
            <person name="Kuo L.Y."/>
            <person name="Chen X."/>
            <person name="Nie B."/>
            <person name="Liao X."/>
            <person name="Peng D."/>
            <person name="Ji J."/>
            <person name="Jenkins J."/>
            <person name="Williams M."/>
            <person name="Shu S."/>
            <person name="Plott C."/>
            <person name="Barry K."/>
            <person name="Rajasekar S."/>
            <person name="Grimwood J."/>
            <person name="Han X."/>
            <person name="Sun S."/>
            <person name="Hou Z."/>
            <person name="He W."/>
            <person name="Dai G."/>
            <person name="Sun C."/>
            <person name="Schmutz J."/>
            <person name="Leebens-Mack J.H."/>
            <person name="Li F.W."/>
            <person name="Wang L."/>
        </authorList>
    </citation>
    <scope>NUCLEOTIDE SEQUENCE [LARGE SCALE GENOMIC DNA]</scope>
    <source>
        <strain evidence="2">cv. PW_Plant_1</strain>
    </source>
</reference>
<proteinExistence type="predicted"/>
<gene>
    <name evidence="1" type="ORF">O6H91_21G029600</name>
</gene>
<keyword evidence="2" id="KW-1185">Reference proteome</keyword>